<gene>
    <name evidence="4" type="ORF">JIN78_10465</name>
</gene>
<dbReference type="EMBL" id="JAENIO010000025">
    <property type="protein sequence ID" value="MBK1834483.1"/>
    <property type="molecule type" value="Genomic_DNA"/>
</dbReference>
<accession>A0A934VHY5</accession>
<organism evidence="4 5">
    <name type="scientific">Roseibacillus ishigakijimensis</name>
    <dbReference type="NCBI Taxonomy" id="454146"/>
    <lineage>
        <taxon>Bacteria</taxon>
        <taxon>Pseudomonadati</taxon>
        <taxon>Verrucomicrobiota</taxon>
        <taxon>Verrucomicrobiia</taxon>
        <taxon>Verrucomicrobiales</taxon>
        <taxon>Verrucomicrobiaceae</taxon>
        <taxon>Roseibacillus</taxon>
    </lineage>
</organism>
<dbReference type="RefSeq" id="WP_200391919.1">
    <property type="nucleotide sequence ID" value="NZ_JAENIO010000025.1"/>
</dbReference>
<dbReference type="InterPro" id="IPR014464">
    <property type="entry name" value="CvfB_fam"/>
</dbReference>
<dbReference type="InterPro" id="IPR036388">
    <property type="entry name" value="WH-like_DNA-bd_sf"/>
</dbReference>
<evidence type="ECO:0000259" key="3">
    <source>
        <dbReference type="Pfam" id="PF17783"/>
    </source>
</evidence>
<dbReference type="PANTHER" id="PTHR37296">
    <property type="entry name" value="CONSERVED VIRULENCE FACTOR B"/>
    <property type="match status" value="1"/>
</dbReference>
<dbReference type="Pfam" id="PF13509">
    <property type="entry name" value="S1_2"/>
    <property type="match status" value="1"/>
</dbReference>
<protein>
    <submittedName>
        <fullName evidence="4">GntR family transcriptional regulator</fullName>
    </submittedName>
</protein>
<feature type="domain" description="Conserved virulence factor B-like winged helix" evidence="3">
    <location>
        <begin position="219"/>
        <end position="276"/>
    </location>
</feature>
<reference evidence="4" key="1">
    <citation type="submission" date="2021-01" db="EMBL/GenBank/DDBJ databases">
        <title>Modified the classification status of verrucomicrobia.</title>
        <authorList>
            <person name="Feng X."/>
        </authorList>
    </citation>
    <scope>NUCLEOTIDE SEQUENCE</scope>
    <source>
        <strain evidence="4">KCTC 12986</strain>
    </source>
</reference>
<feature type="domain" description="Conserved virulence factor B first S1" evidence="2">
    <location>
        <begin position="4"/>
        <end position="64"/>
    </location>
</feature>
<dbReference type="PANTHER" id="PTHR37296:SF1">
    <property type="entry name" value="CONSERVED VIRULENCE FACTOR B"/>
    <property type="match status" value="1"/>
</dbReference>
<proteinExistence type="inferred from homology"/>
<evidence type="ECO:0000259" key="2">
    <source>
        <dbReference type="Pfam" id="PF13509"/>
    </source>
</evidence>
<sequence length="279" mass="31371">MAEIGERTELTVMREAPMGMFLNGGRELGDILLPKREVPKGTLLGGKVEVFLYRDSEDRPIATTRHPKVMPGEFAYLQVVQTTPVGAFLDWGLPKDLLLPFREQKEPCEVGRSYVVHVHVDPATQRIVASRRLNRFLSKEPPKYLEGEAVDLILYGKSELGYKAIINNEAAGIIYHDTVFRRLHAGEKTTGYITKVRPDGKIDLSLYPPKEYLADELEEVLLRELEERGGFWHLSDRSPAEDIYAALGVSKKAFKRATGALYKQRKIVIGPDGISLAPR</sequence>
<dbReference type="InterPro" id="IPR012340">
    <property type="entry name" value="NA-bd_OB-fold"/>
</dbReference>
<dbReference type="Gene3D" id="2.40.50.140">
    <property type="entry name" value="Nucleic acid-binding proteins"/>
    <property type="match status" value="1"/>
</dbReference>
<keyword evidence="5" id="KW-1185">Reference proteome</keyword>
<dbReference type="InterPro" id="IPR039566">
    <property type="entry name" value="CvfB_S1_st"/>
</dbReference>
<comment type="similarity">
    <text evidence="1">Belongs to the CvfB family.</text>
</comment>
<dbReference type="Pfam" id="PF17783">
    <property type="entry name" value="WHD_CvfB"/>
    <property type="match status" value="1"/>
</dbReference>
<evidence type="ECO:0000313" key="5">
    <source>
        <dbReference type="Proteomes" id="UP000604083"/>
    </source>
</evidence>
<dbReference type="Gene3D" id="1.10.10.10">
    <property type="entry name" value="Winged helix-like DNA-binding domain superfamily/Winged helix DNA-binding domain"/>
    <property type="match status" value="1"/>
</dbReference>
<evidence type="ECO:0000256" key="1">
    <source>
        <dbReference type="PIRNR" id="PIRNR012524"/>
    </source>
</evidence>
<evidence type="ECO:0000313" key="4">
    <source>
        <dbReference type="EMBL" id="MBK1834483.1"/>
    </source>
</evidence>
<name>A0A934VHY5_9BACT</name>
<dbReference type="AlphaFoldDB" id="A0A934VHY5"/>
<dbReference type="InterPro" id="IPR040764">
    <property type="entry name" value="CvfB_WH"/>
</dbReference>
<dbReference type="Proteomes" id="UP000604083">
    <property type="component" value="Unassembled WGS sequence"/>
</dbReference>
<comment type="caution">
    <text evidence="4">The sequence shown here is derived from an EMBL/GenBank/DDBJ whole genome shotgun (WGS) entry which is preliminary data.</text>
</comment>
<dbReference type="PIRSF" id="PIRSF012524">
    <property type="entry name" value="YitL_S1"/>
    <property type="match status" value="1"/>
</dbReference>